<evidence type="ECO:0000313" key="2">
    <source>
        <dbReference type="EMBL" id="WGS65698.1"/>
    </source>
</evidence>
<keyword evidence="3" id="KW-1185">Reference proteome</keyword>
<dbReference type="Proteomes" id="UP001232493">
    <property type="component" value="Chromosome"/>
</dbReference>
<dbReference type="PANTHER" id="PTHR33169">
    <property type="entry name" value="PADR-FAMILY TRANSCRIPTIONAL REGULATOR"/>
    <property type="match status" value="1"/>
</dbReference>
<accession>A0ABY8PSU5</accession>
<name>A0ABY8PSU5_9BACT</name>
<dbReference type="PANTHER" id="PTHR33169:SF14">
    <property type="entry name" value="TRANSCRIPTIONAL REGULATOR RV3488"/>
    <property type="match status" value="1"/>
</dbReference>
<dbReference type="InterPro" id="IPR005149">
    <property type="entry name" value="Tscrpt_reg_PadR_N"/>
</dbReference>
<dbReference type="InterPro" id="IPR036390">
    <property type="entry name" value="WH_DNA-bd_sf"/>
</dbReference>
<dbReference type="InterPro" id="IPR052509">
    <property type="entry name" value="Metal_resp_DNA-bind_regulator"/>
</dbReference>
<reference evidence="2 3" key="1">
    <citation type="submission" date="2021-02" db="EMBL/GenBank/DDBJ databases">
        <title>Characterization of Marinitoga sp. nov. str. BP5-C20A.</title>
        <authorList>
            <person name="Erauso G."/>
            <person name="Postec A."/>
        </authorList>
    </citation>
    <scope>NUCLEOTIDE SEQUENCE [LARGE SCALE GENOMIC DNA]</scope>
    <source>
        <strain evidence="2 3">BP5-C20A</strain>
    </source>
</reference>
<dbReference type="InterPro" id="IPR036388">
    <property type="entry name" value="WH-like_DNA-bd_sf"/>
</dbReference>
<evidence type="ECO:0000259" key="1">
    <source>
        <dbReference type="Pfam" id="PF03551"/>
    </source>
</evidence>
<dbReference type="EMBL" id="CP069362">
    <property type="protein sequence ID" value="WGS65698.1"/>
    <property type="molecule type" value="Genomic_DNA"/>
</dbReference>
<proteinExistence type="predicted"/>
<dbReference type="Pfam" id="PF03551">
    <property type="entry name" value="PadR"/>
    <property type="match status" value="1"/>
</dbReference>
<protein>
    <submittedName>
        <fullName evidence="2">Helix-turn-helix transcriptional regulator</fullName>
    </submittedName>
</protein>
<feature type="domain" description="Transcription regulator PadR N-terminal" evidence="1">
    <location>
        <begin position="21"/>
        <end position="95"/>
    </location>
</feature>
<organism evidence="2 3">
    <name type="scientific">Marinitoga aeolica</name>
    <dbReference type="NCBI Taxonomy" id="2809031"/>
    <lineage>
        <taxon>Bacteria</taxon>
        <taxon>Thermotogati</taxon>
        <taxon>Thermotogota</taxon>
        <taxon>Thermotogae</taxon>
        <taxon>Petrotogales</taxon>
        <taxon>Petrotogaceae</taxon>
        <taxon>Marinitoga</taxon>
    </lineage>
</organism>
<dbReference type="SUPFAM" id="SSF46785">
    <property type="entry name" value="Winged helix' DNA-binding domain"/>
    <property type="match status" value="1"/>
</dbReference>
<sequence>MESANKCKVFNKSGKLICDLLLILIAEKPSYGYELSNRLCEMGITIPEGIGQKGRVYRALSELEKRSEIKFDWDTTSSPPRKIYKITKKGKERIKNFIIEMEEQIIVLKNFVNKAKENI</sequence>
<dbReference type="RefSeq" id="WP_281000359.1">
    <property type="nucleotide sequence ID" value="NZ_CP069362.1"/>
</dbReference>
<evidence type="ECO:0000313" key="3">
    <source>
        <dbReference type="Proteomes" id="UP001232493"/>
    </source>
</evidence>
<gene>
    <name evidence="2" type="ORF">JRV97_03865</name>
</gene>
<dbReference type="Gene3D" id="1.10.10.10">
    <property type="entry name" value="Winged helix-like DNA-binding domain superfamily/Winged helix DNA-binding domain"/>
    <property type="match status" value="1"/>
</dbReference>